<evidence type="ECO:0000313" key="3">
    <source>
        <dbReference type="Proteomes" id="UP000024635"/>
    </source>
</evidence>
<dbReference type="Gene3D" id="1.10.443.10">
    <property type="entry name" value="Intergrase catalytic core"/>
    <property type="match status" value="1"/>
</dbReference>
<dbReference type="GO" id="GO:0015074">
    <property type="term" value="P:DNA integration"/>
    <property type="evidence" value="ECO:0007669"/>
    <property type="project" value="InterPro"/>
</dbReference>
<dbReference type="GO" id="GO:0003677">
    <property type="term" value="F:DNA binding"/>
    <property type="evidence" value="ECO:0007669"/>
    <property type="project" value="InterPro"/>
</dbReference>
<dbReference type="SUPFAM" id="SSF56349">
    <property type="entry name" value="DNA breaking-rejoining enzymes"/>
    <property type="match status" value="1"/>
</dbReference>
<accession>A0A016SFC1</accession>
<evidence type="ECO:0000313" key="2">
    <source>
        <dbReference type="EMBL" id="EYB89057.1"/>
    </source>
</evidence>
<reference evidence="3" key="1">
    <citation type="journal article" date="2015" name="Nat. Genet.">
        <title>The genome and transcriptome of the zoonotic hookworm Ancylostoma ceylanicum identify infection-specific gene families.</title>
        <authorList>
            <person name="Schwarz E.M."/>
            <person name="Hu Y."/>
            <person name="Antoshechkin I."/>
            <person name="Miller M.M."/>
            <person name="Sternberg P.W."/>
            <person name="Aroian R.V."/>
        </authorList>
    </citation>
    <scope>NUCLEOTIDE SEQUENCE</scope>
    <source>
        <strain evidence="3">HY135</strain>
    </source>
</reference>
<proteinExistence type="predicted"/>
<dbReference type="OrthoDB" id="5867182at2759"/>
<comment type="caution">
    <text evidence="2">The sequence shown here is derived from an EMBL/GenBank/DDBJ whole genome shotgun (WGS) entry which is preliminary data.</text>
</comment>
<dbReference type="Proteomes" id="UP000024635">
    <property type="component" value="Unassembled WGS sequence"/>
</dbReference>
<organism evidence="2 3">
    <name type="scientific">Ancylostoma ceylanicum</name>
    <dbReference type="NCBI Taxonomy" id="53326"/>
    <lineage>
        <taxon>Eukaryota</taxon>
        <taxon>Metazoa</taxon>
        <taxon>Ecdysozoa</taxon>
        <taxon>Nematoda</taxon>
        <taxon>Chromadorea</taxon>
        <taxon>Rhabditida</taxon>
        <taxon>Rhabditina</taxon>
        <taxon>Rhabditomorpha</taxon>
        <taxon>Strongyloidea</taxon>
        <taxon>Ancylostomatidae</taxon>
        <taxon>Ancylostomatinae</taxon>
        <taxon>Ancylostoma</taxon>
    </lineage>
</organism>
<dbReference type="AlphaFoldDB" id="A0A016SFC1"/>
<dbReference type="InterPro" id="IPR013762">
    <property type="entry name" value="Integrase-like_cat_sf"/>
</dbReference>
<dbReference type="Pfam" id="PF00589">
    <property type="entry name" value="Phage_integrase"/>
    <property type="match status" value="1"/>
</dbReference>
<dbReference type="GO" id="GO:0006310">
    <property type="term" value="P:DNA recombination"/>
    <property type="evidence" value="ECO:0007669"/>
    <property type="project" value="InterPro"/>
</dbReference>
<name>A0A016SFC1_9BILA</name>
<evidence type="ECO:0000259" key="1">
    <source>
        <dbReference type="Pfam" id="PF00589"/>
    </source>
</evidence>
<feature type="domain" description="Tyr recombinase" evidence="1">
    <location>
        <begin position="2"/>
        <end position="99"/>
    </location>
</feature>
<sequence length="102" mass="11261">MGRHITRLMRHIFARPVVHSAASDFIFSAKDGKAPSGDYLARQIKKVLADAGLAHRRLTPHSFRDGAATQALRKGIDSGKVMLAGRWKSFKSFQAYIDPSPV</sequence>
<dbReference type="EMBL" id="JARK01001573">
    <property type="protein sequence ID" value="EYB89057.1"/>
    <property type="molecule type" value="Genomic_DNA"/>
</dbReference>
<keyword evidence="3" id="KW-1185">Reference proteome</keyword>
<protein>
    <recommendedName>
        <fullName evidence="1">Tyr recombinase domain-containing protein</fullName>
    </recommendedName>
</protein>
<dbReference type="InterPro" id="IPR011010">
    <property type="entry name" value="DNA_brk_join_enz"/>
</dbReference>
<gene>
    <name evidence="2" type="primary">Acey_s0237.g3255</name>
    <name evidence="2" type="ORF">Y032_0237g3255</name>
</gene>
<dbReference type="InterPro" id="IPR002104">
    <property type="entry name" value="Integrase_catalytic"/>
</dbReference>